<dbReference type="AlphaFoldDB" id="A0A8H3DJM8"/>
<keyword evidence="8 10" id="KW-0503">Monooxygenase</keyword>
<comment type="caution">
    <text evidence="11">The sequence shown here is derived from an EMBL/GenBank/DDBJ whole genome shotgun (WGS) entry which is preliminary data.</text>
</comment>
<comment type="similarity">
    <text evidence="3 10">Belongs to the cytochrome P450 family.</text>
</comment>
<dbReference type="PANTHER" id="PTHR24305">
    <property type="entry name" value="CYTOCHROME P450"/>
    <property type="match status" value="1"/>
</dbReference>
<dbReference type="InterPro" id="IPR002401">
    <property type="entry name" value="Cyt_P450_E_grp-I"/>
</dbReference>
<dbReference type="PROSITE" id="PS00086">
    <property type="entry name" value="CYTOCHROME_P450"/>
    <property type="match status" value="1"/>
</dbReference>
<proteinExistence type="inferred from homology"/>
<evidence type="ECO:0000256" key="2">
    <source>
        <dbReference type="ARBA" id="ARBA00005179"/>
    </source>
</evidence>
<dbReference type="InterPro" id="IPR017972">
    <property type="entry name" value="Cyt_P450_CS"/>
</dbReference>
<sequence>MWRAKYQVFNNLGAEIYGTVSAYPPTSYLMLADAVAIKHVSYSRNNFGKNMEDYAILNQFGSNLVVAEGEEWKRQRRIIAPAFSDKNNRLVWDTAKGFVEQMIGSWGPKKPATIHDVSEELALPLSLCVIAKAGFGRNVPLGTDVLPIGHSLTFKDALTTVSKTMHLPLILPNWAWGLRSEWSYAKRAHNELRLYLHEMIAARRESKQQPIQELSYHQHDLFNQLIHARDADDVLTEDELIGNVFMFLLAGHETTSHTFAIALGLLALYPEVQDKLVTQLQELEREHGELTYGHMHLLSYAMAVVYETLRLFPMVGIIPKKATADATVTVGFAPNAQQVQVPASMNVHVCPTGLHYNPNYWENPDEFDPERFMDPHWNRDAFIPFSLGPRACIGRRFTETTLVAEMTTLISKYKVSIDETRFRYIEGEPILERRTRLINPETRITLTPAPIPLVFSPRVGAH</sequence>
<accession>A0A8H3DJM8</accession>
<evidence type="ECO:0000256" key="6">
    <source>
        <dbReference type="ARBA" id="ARBA00023002"/>
    </source>
</evidence>
<dbReference type="InterPro" id="IPR001128">
    <property type="entry name" value="Cyt_P450"/>
</dbReference>
<evidence type="ECO:0000256" key="10">
    <source>
        <dbReference type="RuleBase" id="RU000461"/>
    </source>
</evidence>
<dbReference type="GO" id="GO:0016705">
    <property type="term" value="F:oxidoreductase activity, acting on paired donors, with incorporation or reduction of molecular oxygen"/>
    <property type="evidence" value="ECO:0007669"/>
    <property type="project" value="InterPro"/>
</dbReference>
<evidence type="ECO:0000313" key="12">
    <source>
        <dbReference type="Proteomes" id="UP000663850"/>
    </source>
</evidence>
<keyword evidence="7 9" id="KW-0408">Iron</keyword>
<dbReference type="SUPFAM" id="SSF48264">
    <property type="entry name" value="Cytochrome P450"/>
    <property type="match status" value="1"/>
</dbReference>
<evidence type="ECO:0000256" key="8">
    <source>
        <dbReference type="ARBA" id="ARBA00023033"/>
    </source>
</evidence>
<dbReference type="Proteomes" id="UP000663850">
    <property type="component" value="Unassembled WGS sequence"/>
</dbReference>
<evidence type="ECO:0000256" key="7">
    <source>
        <dbReference type="ARBA" id="ARBA00023004"/>
    </source>
</evidence>
<dbReference type="PRINTS" id="PR00385">
    <property type="entry name" value="P450"/>
</dbReference>
<evidence type="ECO:0000256" key="4">
    <source>
        <dbReference type="ARBA" id="ARBA00022617"/>
    </source>
</evidence>
<keyword evidence="6 10" id="KW-0560">Oxidoreductase</keyword>
<name>A0A8H3DJM8_9AGAM</name>
<dbReference type="InterPro" id="IPR036396">
    <property type="entry name" value="Cyt_P450_sf"/>
</dbReference>
<dbReference type="GO" id="GO:0005506">
    <property type="term" value="F:iron ion binding"/>
    <property type="evidence" value="ECO:0007669"/>
    <property type="project" value="InterPro"/>
</dbReference>
<comment type="pathway">
    <text evidence="2">Secondary metabolite biosynthesis.</text>
</comment>
<evidence type="ECO:0008006" key="13">
    <source>
        <dbReference type="Google" id="ProtNLM"/>
    </source>
</evidence>
<organism evidence="11 12">
    <name type="scientific">Rhizoctonia solani</name>
    <dbReference type="NCBI Taxonomy" id="456999"/>
    <lineage>
        <taxon>Eukaryota</taxon>
        <taxon>Fungi</taxon>
        <taxon>Dikarya</taxon>
        <taxon>Basidiomycota</taxon>
        <taxon>Agaricomycotina</taxon>
        <taxon>Agaricomycetes</taxon>
        <taxon>Cantharellales</taxon>
        <taxon>Ceratobasidiaceae</taxon>
        <taxon>Rhizoctonia</taxon>
    </lineage>
</organism>
<protein>
    <recommendedName>
        <fullName evidence="13">Cytochrome P450</fullName>
    </recommendedName>
</protein>
<evidence type="ECO:0000256" key="5">
    <source>
        <dbReference type="ARBA" id="ARBA00022723"/>
    </source>
</evidence>
<evidence type="ECO:0000313" key="11">
    <source>
        <dbReference type="EMBL" id="CAE6528800.1"/>
    </source>
</evidence>
<dbReference type="Gene3D" id="1.10.630.10">
    <property type="entry name" value="Cytochrome P450"/>
    <property type="match status" value="1"/>
</dbReference>
<dbReference type="GO" id="GO:0020037">
    <property type="term" value="F:heme binding"/>
    <property type="evidence" value="ECO:0007669"/>
    <property type="project" value="InterPro"/>
</dbReference>
<keyword evidence="5 9" id="KW-0479">Metal-binding</keyword>
<dbReference type="Pfam" id="PF00067">
    <property type="entry name" value="p450"/>
    <property type="match status" value="1"/>
</dbReference>
<comment type="cofactor">
    <cofactor evidence="1 9">
        <name>heme</name>
        <dbReference type="ChEBI" id="CHEBI:30413"/>
    </cofactor>
</comment>
<feature type="binding site" description="axial binding residue" evidence="9">
    <location>
        <position position="392"/>
    </location>
    <ligand>
        <name>heme</name>
        <dbReference type="ChEBI" id="CHEBI:30413"/>
    </ligand>
    <ligandPart>
        <name>Fe</name>
        <dbReference type="ChEBI" id="CHEBI:18248"/>
    </ligandPart>
</feature>
<gene>
    <name evidence="11" type="ORF">RDB_LOCUS127731</name>
</gene>
<evidence type="ECO:0000256" key="3">
    <source>
        <dbReference type="ARBA" id="ARBA00010617"/>
    </source>
</evidence>
<evidence type="ECO:0000256" key="1">
    <source>
        <dbReference type="ARBA" id="ARBA00001971"/>
    </source>
</evidence>
<dbReference type="PRINTS" id="PR00463">
    <property type="entry name" value="EP450I"/>
</dbReference>
<keyword evidence="4 9" id="KW-0349">Heme</keyword>
<evidence type="ECO:0000256" key="9">
    <source>
        <dbReference type="PIRSR" id="PIRSR602401-1"/>
    </source>
</evidence>
<dbReference type="GO" id="GO:0004497">
    <property type="term" value="F:monooxygenase activity"/>
    <property type="evidence" value="ECO:0007669"/>
    <property type="project" value="UniProtKB-KW"/>
</dbReference>
<dbReference type="PANTHER" id="PTHR24305:SF166">
    <property type="entry name" value="CYTOCHROME P450 12A4, MITOCHONDRIAL-RELATED"/>
    <property type="match status" value="1"/>
</dbReference>
<dbReference type="InterPro" id="IPR050121">
    <property type="entry name" value="Cytochrome_P450_monoxygenase"/>
</dbReference>
<dbReference type="EMBL" id="CAJMWZ010006882">
    <property type="protein sequence ID" value="CAE6528800.1"/>
    <property type="molecule type" value="Genomic_DNA"/>
</dbReference>
<reference evidence="11" key="1">
    <citation type="submission" date="2021-01" db="EMBL/GenBank/DDBJ databases">
        <authorList>
            <person name="Kaushik A."/>
        </authorList>
    </citation>
    <scope>NUCLEOTIDE SEQUENCE</scope>
    <source>
        <strain evidence="11">Type strain: AG8-Rh-89/</strain>
    </source>
</reference>